<dbReference type="EMBL" id="VIEB01000546">
    <property type="protein sequence ID" value="TQD87152.1"/>
    <property type="molecule type" value="Genomic_DNA"/>
</dbReference>
<dbReference type="PANTHER" id="PTHR11014">
    <property type="entry name" value="PEPTIDASE M20 FAMILY MEMBER"/>
    <property type="match status" value="1"/>
</dbReference>
<dbReference type="Gene3D" id="3.40.630.10">
    <property type="entry name" value="Zn peptidases"/>
    <property type="match status" value="1"/>
</dbReference>
<evidence type="ECO:0000313" key="2">
    <source>
        <dbReference type="Proteomes" id="UP000315295"/>
    </source>
</evidence>
<accession>A0A540LLJ9</accession>
<dbReference type="AlphaFoldDB" id="A0A540LLJ9"/>
<protein>
    <recommendedName>
        <fullName evidence="3">IAA-amino acid hydrolase ILR1-like 4</fullName>
    </recommendedName>
</protein>
<proteinExistence type="predicted"/>
<dbReference type="GO" id="GO:0005783">
    <property type="term" value="C:endoplasmic reticulum"/>
    <property type="evidence" value="ECO:0007669"/>
    <property type="project" value="TreeGrafter"/>
</dbReference>
<dbReference type="GO" id="GO:0010179">
    <property type="term" value="F:IAA-Ala conjugate hydrolase activity"/>
    <property type="evidence" value="ECO:0007669"/>
    <property type="project" value="TreeGrafter"/>
</dbReference>
<evidence type="ECO:0008006" key="3">
    <source>
        <dbReference type="Google" id="ProtNLM"/>
    </source>
</evidence>
<sequence>MAMGAENFSFYAEKMAAAFFMIGTKNETFESKTDLNSPFLVIDEEFLPIGAAFHAAVALSYLDNVDVLL</sequence>
<keyword evidence="2" id="KW-1185">Reference proteome</keyword>
<name>A0A540LLJ9_MALBA</name>
<dbReference type="GO" id="GO:0009850">
    <property type="term" value="P:auxin metabolic process"/>
    <property type="evidence" value="ECO:0007669"/>
    <property type="project" value="TreeGrafter"/>
</dbReference>
<organism evidence="1 2">
    <name type="scientific">Malus baccata</name>
    <name type="common">Siberian crab apple</name>
    <name type="synonym">Pyrus baccata</name>
    <dbReference type="NCBI Taxonomy" id="106549"/>
    <lineage>
        <taxon>Eukaryota</taxon>
        <taxon>Viridiplantae</taxon>
        <taxon>Streptophyta</taxon>
        <taxon>Embryophyta</taxon>
        <taxon>Tracheophyta</taxon>
        <taxon>Spermatophyta</taxon>
        <taxon>Magnoliopsida</taxon>
        <taxon>eudicotyledons</taxon>
        <taxon>Gunneridae</taxon>
        <taxon>Pentapetalae</taxon>
        <taxon>rosids</taxon>
        <taxon>fabids</taxon>
        <taxon>Rosales</taxon>
        <taxon>Rosaceae</taxon>
        <taxon>Amygdaloideae</taxon>
        <taxon>Maleae</taxon>
        <taxon>Malus</taxon>
    </lineage>
</organism>
<dbReference type="PANTHER" id="PTHR11014:SF63">
    <property type="entry name" value="METALLOPEPTIDASE, PUTATIVE (AFU_ORTHOLOGUE AFUA_6G09600)-RELATED"/>
    <property type="match status" value="1"/>
</dbReference>
<dbReference type="SUPFAM" id="SSF53187">
    <property type="entry name" value="Zn-dependent exopeptidases"/>
    <property type="match status" value="1"/>
</dbReference>
<gene>
    <name evidence="1" type="ORF">C1H46_027292</name>
</gene>
<evidence type="ECO:0000313" key="1">
    <source>
        <dbReference type="EMBL" id="TQD87152.1"/>
    </source>
</evidence>
<dbReference type="STRING" id="106549.A0A540LLJ9"/>
<dbReference type="Proteomes" id="UP000315295">
    <property type="component" value="Unassembled WGS sequence"/>
</dbReference>
<comment type="caution">
    <text evidence="1">The sequence shown here is derived from an EMBL/GenBank/DDBJ whole genome shotgun (WGS) entry which is preliminary data.</text>
</comment>
<dbReference type="InterPro" id="IPR017439">
    <property type="entry name" value="Amidohydrolase"/>
</dbReference>
<reference evidence="1 2" key="1">
    <citation type="journal article" date="2019" name="G3 (Bethesda)">
        <title>Sequencing of a Wild Apple (Malus baccata) Genome Unravels the Differences Between Cultivated and Wild Apple Species Regarding Disease Resistance and Cold Tolerance.</title>
        <authorList>
            <person name="Chen X."/>
        </authorList>
    </citation>
    <scope>NUCLEOTIDE SEQUENCE [LARGE SCALE GENOMIC DNA]</scope>
    <source>
        <strain evidence="2">cv. Shandingzi</strain>
        <tissue evidence="1">Leaves</tissue>
    </source>
</reference>